<dbReference type="AlphaFoldDB" id="D9R923"/>
<dbReference type="Proteomes" id="UP000001662">
    <property type="component" value="Chromosome"/>
</dbReference>
<organism evidence="1 2">
    <name type="scientific">Lacrimispora saccharolytica (strain ATCC 35040 / DSM 2544 / NRCC 2533 / WM1)</name>
    <name type="common">Clostridium saccharolyticum</name>
    <dbReference type="NCBI Taxonomy" id="610130"/>
    <lineage>
        <taxon>Bacteria</taxon>
        <taxon>Bacillati</taxon>
        <taxon>Bacillota</taxon>
        <taxon>Clostridia</taxon>
        <taxon>Lachnospirales</taxon>
        <taxon>Lachnospiraceae</taxon>
        <taxon>Lacrimispora</taxon>
    </lineage>
</organism>
<dbReference type="RefSeq" id="WP_013272089.1">
    <property type="nucleotide sequence ID" value="NC_014376.1"/>
</dbReference>
<evidence type="ECO:0000313" key="1">
    <source>
        <dbReference type="EMBL" id="ADL03998.1"/>
    </source>
</evidence>
<reference evidence="1" key="1">
    <citation type="submission" date="2010-07" db="EMBL/GenBank/DDBJ databases">
        <title>Complete sequence of Clostridium saccharolyticum WM1.</title>
        <authorList>
            <consortium name="US DOE Joint Genome Institute"/>
            <person name="Lucas S."/>
            <person name="Copeland A."/>
            <person name="Lapidus A."/>
            <person name="Cheng J.-F."/>
            <person name="Bruce D."/>
            <person name="Goodwin L."/>
            <person name="Pitluck S."/>
            <person name="Chertkov O."/>
            <person name="Detter J.C."/>
            <person name="Han C."/>
            <person name="Tapia R."/>
            <person name="Land M."/>
            <person name="Hauser L."/>
            <person name="Chang Y.-J."/>
            <person name="Jeffries C."/>
            <person name="Kyrpides N."/>
            <person name="Ivanova N."/>
            <person name="Mikhailova N."/>
            <person name="Mouttaki H."/>
            <person name="Lin L."/>
            <person name="Zhou J."/>
            <person name="Hemme C.L."/>
            <person name="Woyke T."/>
        </authorList>
    </citation>
    <scope>NUCLEOTIDE SEQUENCE [LARGE SCALE GENOMIC DNA]</scope>
    <source>
        <strain evidence="1">WM1</strain>
    </source>
</reference>
<dbReference type="PaxDb" id="610130-Closa_1397"/>
<dbReference type="KEGG" id="csh:Closa_1397"/>
<evidence type="ECO:0000313" key="2">
    <source>
        <dbReference type="Proteomes" id="UP000001662"/>
    </source>
</evidence>
<protein>
    <submittedName>
        <fullName evidence="1">Uncharacterized protein</fullName>
    </submittedName>
</protein>
<dbReference type="EMBL" id="CP002109">
    <property type="protein sequence ID" value="ADL03998.1"/>
    <property type="molecule type" value="Genomic_DNA"/>
</dbReference>
<name>D9R923_LACSW</name>
<gene>
    <name evidence="1" type="ordered locus">Closa_1397</name>
</gene>
<proteinExistence type="predicted"/>
<sequence>MYNPYERMYDAKMDVYRYISGEDDDGFETNKESKVIEGAKCRYSISSQTTADNGVPVIVSTAQLFCGIEHDMKLGDKVVIALRKGDPVTVKLGECHPYRFQWQCKIEKDGKA</sequence>
<keyword evidence="2" id="KW-1185">Reference proteome</keyword>
<dbReference type="OrthoDB" id="107665at186803"/>
<dbReference type="STRING" id="610130.Closa_1397"/>
<accession>D9R923</accession>
<dbReference type="HOGENOM" id="CLU_2154047_0_0_9"/>